<evidence type="ECO:0000313" key="1">
    <source>
        <dbReference type="EMBL" id="OIQ68870.1"/>
    </source>
</evidence>
<accession>A0A1J5PC05</accession>
<gene>
    <name evidence="1" type="ORF">GALL_495320</name>
</gene>
<comment type="caution">
    <text evidence="1">The sequence shown here is derived from an EMBL/GenBank/DDBJ whole genome shotgun (WGS) entry which is preliminary data.</text>
</comment>
<organism evidence="1">
    <name type="scientific">mine drainage metagenome</name>
    <dbReference type="NCBI Taxonomy" id="410659"/>
    <lineage>
        <taxon>unclassified sequences</taxon>
        <taxon>metagenomes</taxon>
        <taxon>ecological metagenomes</taxon>
    </lineage>
</organism>
<protein>
    <submittedName>
        <fullName evidence="1">Uncharacterized protein</fullName>
    </submittedName>
</protein>
<dbReference type="AlphaFoldDB" id="A0A1J5PC05"/>
<proteinExistence type="predicted"/>
<dbReference type="EMBL" id="MLJW01005055">
    <property type="protein sequence ID" value="OIQ68870.1"/>
    <property type="molecule type" value="Genomic_DNA"/>
</dbReference>
<reference evidence="1" key="1">
    <citation type="submission" date="2016-10" db="EMBL/GenBank/DDBJ databases">
        <title>Sequence of Gallionella enrichment culture.</title>
        <authorList>
            <person name="Poehlein A."/>
            <person name="Muehling M."/>
            <person name="Daniel R."/>
        </authorList>
    </citation>
    <scope>NUCLEOTIDE SEQUENCE</scope>
</reference>
<name>A0A1J5PC05_9ZZZZ</name>
<sequence length="107" mass="11291">MLFGGPPDGVVILHDEADRGIHGFGATQGEIDVLQRLRRNLHQLGGQPDGRFTTEVKVARGIGQLAHLLGGSTHHTLVAIANVDAPQAGKSIQQFFPIGILKPGTLA</sequence>